<sequence>MPRPQPLPQFDAATAERVRRIVGEQFDVELLRKQHEVQAITQRLRHGEALLGVLASGIRAQHGAASSTRPAALRRERAARAASGGGDAQPVVRVSALAHTLNSEQMRSVDAALAFIQARRDDSDESDGESDGSAESAESHARPPTPLLASRFHVIRRAVVGNTAERVTDGAYTHRWTVYVRGRAGDASPAQYVRRVRVFLHPSYRPDDIVDLHPPLFELTRRGWGEFPVRLQVFFADRRNKPVDLVHMLRLDGRPVETPIDFELDRRGCDVAAGDSETAAGPAALLAAAHAHAVFCSVCGTLVVRPRTAVALSALYCSARCEAAAAEIQAAVSVAGNGQPAPDADGDHPMADNDNDSDGDSDRPMAESVAGHSPDIVAVAASLRAFHQQAQAERAAETDSGSDSDSDSDANSHSDAHSDSDRAIDWVWSVVRPLELSCAPASRFSAAAALPQSDAPPADQAESRPLVRLPNCSDAAFADALDQRLVVGRLLLDAARLFLRDMVAAADRSMRANRVATVAAGQAPAPPSSQMAPQLLMLTPLHVLAAASRDPHAFDFCGGLDNPSRLRMPAAAASDPSAPPVPSAAALHVRLAVLACVLAVYALFALSTTAAVIRRHLRSPDPLLAKSSVPLLVVQAAAGLLVAILCLAAAMLPRYPCAVKLWAVYIGVLPWLATLAARALQRYAMLLSENTPLRPANSLVTIDMLVTPQAAEAEAEAAAEAGIIAARFVRFGALPDRPCTSATTTHSWSDFEVGLGHASVASLRGPPAPFCTPPTPTTRRPALVRLATTKTLLALLVLFTAACAVVAVVANATVHGLNVAQHVCYDSGWPMWPAYGLAILCTAVVFPALAFKLWPLTDPYALKPALLACMLVAQLAAVMFVVCETALSSIRGYFSELLVLWLAVTADHLVCVCWPLCRSAAMHTRFVDARLSQTGLTNTFKGSELRRSIYSSLYKDFYALIHRRDQWDAFLAFATTYYRSTIPAFLADYQTLKYKTIEALQQSLCPSCHPTQDPCRRVAAAAAVAVSGAKRPTGGRLPFHLELTRSPVNTQLSHDTHPLSQVVPVSKGIFESAVLLLPPKSVDEHTLFPEDVKSSFAAFVSTYFTKCSYMSITIPDDVIYDVHASLESSNVVLSTLDRAKDEVLFLLCTDIYAGYCKRHESQSAASTTP</sequence>
<feature type="region of interest" description="Disordered" evidence="3">
    <location>
        <begin position="388"/>
        <end position="419"/>
    </location>
</feature>
<keyword evidence="4" id="KW-0472">Membrane</keyword>
<feature type="region of interest" description="Disordered" evidence="3">
    <location>
        <begin position="62"/>
        <end position="88"/>
    </location>
</feature>
<proteinExistence type="predicted"/>
<comment type="caution">
    <text evidence="6">The sequence shown here is derived from an EMBL/GenBank/DDBJ whole genome shotgun (WGS) entry which is preliminary data.</text>
</comment>
<protein>
    <submittedName>
        <fullName evidence="6">YEATS domain-containing protein 2</fullName>
    </submittedName>
</protein>
<evidence type="ECO:0000313" key="6">
    <source>
        <dbReference type="EMBL" id="KAJ1723087.1"/>
    </source>
</evidence>
<dbReference type="PROSITE" id="PS51037">
    <property type="entry name" value="YEATS"/>
    <property type="match status" value="1"/>
</dbReference>
<dbReference type="OrthoDB" id="196547at2759"/>
<gene>
    <name evidence="6" type="primary">YEATS2</name>
    <name evidence="6" type="ORF">LPJ53_002567</name>
</gene>
<feature type="transmembrane region" description="Helical" evidence="4">
    <location>
        <begin position="899"/>
        <end position="917"/>
    </location>
</feature>
<dbReference type="SUPFAM" id="SSF48097">
    <property type="entry name" value="Regulator of G-protein signaling, RGS"/>
    <property type="match status" value="1"/>
</dbReference>
<dbReference type="PANTHER" id="PTHR23195">
    <property type="entry name" value="YEATS DOMAIN"/>
    <property type="match status" value="1"/>
</dbReference>
<keyword evidence="4" id="KW-1133">Transmembrane helix</keyword>
<evidence type="ECO:0000256" key="4">
    <source>
        <dbReference type="SAM" id="Phobius"/>
    </source>
</evidence>
<dbReference type="GO" id="GO:0006355">
    <property type="term" value="P:regulation of DNA-templated transcription"/>
    <property type="evidence" value="ECO:0007669"/>
    <property type="project" value="InterPro"/>
</dbReference>
<dbReference type="Proteomes" id="UP001149813">
    <property type="component" value="Unassembled WGS sequence"/>
</dbReference>
<keyword evidence="1 2" id="KW-0539">Nucleus</keyword>
<dbReference type="InterPro" id="IPR005033">
    <property type="entry name" value="YEATS"/>
</dbReference>
<dbReference type="InterPro" id="IPR038704">
    <property type="entry name" value="YEAST_sf"/>
</dbReference>
<feature type="compositionally biased region" description="Acidic residues" evidence="3">
    <location>
        <begin position="123"/>
        <end position="132"/>
    </location>
</feature>
<dbReference type="GO" id="GO:0005634">
    <property type="term" value="C:nucleus"/>
    <property type="evidence" value="ECO:0007669"/>
    <property type="project" value="UniProtKB-SubCell"/>
</dbReference>
<reference evidence="6" key="1">
    <citation type="submission" date="2022-07" db="EMBL/GenBank/DDBJ databases">
        <title>Phylogenomic reconstructions and comparative analyses of Kickxellomycotina fungi.</title>
        <authorList>
            <person name="Reynolds N.K."/>
            <person name="Stajich J.E."/>
            <person name="Barry K."/>
            <person name="Grigoriev I.V."/>
            <person name="Crous P."/>
            <person name="Smith M.E."/>
        </authorList>
    </citation>
    <scope>NUCLEOTIDE SEQUENCE</scope>
    <source>
        <strain evidence="6">NBRC 32514</strain>
    </source>
</reference>
<organism evidence="6 7">
    <name type="scientific">Coemansia erecta</name>
    <dbReference type="NCBI Taxonomy" id="147472"/>
    <lineage>
        <taxon>Eukaryota</taxon>
        <taxon>Fungi</taxon>
        <taxon>Fungi incertae sedis</taxon>
        <taxon>Zoopagomycota</taxon>
        <taxon>Kickxellomycotina</taxon>
        <taxon>Kickxellomycetes</taxon>
        <taxon>Kickxellales</taxon>
        <taxon>Kickxellaceae</taxon>
        <taxon>Coemansia</taxon>
    </lineage>
</organism>
<feature type="transmembrane region" description="Helical" evidence="4">
    <location>
        <begin position="834"/>
        <end position="854"/>
    </location>
</feature>
<evidence type="ECO:0000313" key="7">
    <source>
        <dbReference type="Proteomes" id="UP001149813"/>
    </source>
</evidence>
<accession>A0A9W8CTR0</accession>
<evidence type="ECO:0000256" key="1">
    <source>
        <dbReference type="ARBA" id="ARBA00023242"/>
    </source>
</evidence>
<dbReference type="Gene3D" id="2.60.40.1970">
    <property type="entry name" value="YEATS domain"/>
    <property type="match status" value="1"/>
</dbReference>
<feature type="compositionally biased region" description="Basic and acidic residues" evidence="3">
    <location>
        <begin position="410"/>
        <end position="419"/>
    </location>
</feature>
<dbReference type="EMBL" id="JANBOJ010000082">
    <property type="protein sequence ID" value="KAJ1723087.1"/>
    <property type="molecule type" value="Genomic_DNA"/>
</dbReference>
<evidence type="ECO:0000256" key="3">
    <source>
        <dbReference type="SAM" id="MobiDB-lite"/>
    </source>
</evidence>
<evidence type="ECO:0000256" key="2">
    <source>
        <dbReference type="PROSITE-ProRule" id="PRU00376"/>
    </source>
</evidence>
<dbReference type="GO" id="GO:0000785">
    <property type="term" value="C:chromatin"/>
    <property type="evidence" value="ECO:0007669"/>
    <property type="project" value="UniProtKB-ARBA"/>
</dbReference>
<feature type="transmembrane region" description="Helical" evidence="4">
    <location>
        <begin position="662"/>
        <end position="680"/>
    </location>
</feature>
<evidence type="ECO:0000259" key="5">
    <source>
        <dbReference type="PROSITE" id="PS51037"/>
    </source>
</evidence>
<feature type="transmembrane region" description="Helical" evidence="4">
    <location>
        <begin position="629"/>
        <end position="650"/>
    </location>
</feature>
<dbReference type="AlphaFoldDB" id="A0A9W8CTR0"/>
<feature type="transmembrane region" description="Helical" evidence="4">
    <location>
        <begin position="591"/>
        <end position="613"/>
    </location>
</feature>
<name>A0A9W8CTR0_9FUNG</name>
<comment type="subcellular location">
    <subcellularLocation>
        <location evidence="2">Nucleus</location>
    </subcellularLocation>
</comment>
<dbReference type="InterPro" id="IPR036305">
    <property type="entry name" value="RGS_sf"/>
</dbReference>
<feature type="domain" description="YEATS" evidence="5">
    <location>
        <begin position="148"/>
        <end position="280"/>
    </location>
</feature>
<feature type="transmembrane region" description="Helical" evidence="4">
    <location>
        <begin position="866"/>
        <end position="887"/>
    </location>
</feature>
<keyword evidence="7" id="KW-1185">Reference proteome</keyword>
<dbReference type="Pfam" id="PF03366">
    <property type="entry name" value="YEATS"/>
    <property type="match status" value="1"/>
</dbReference>
<feature type="region of interest" description="Disordered" evidence="3">
    <location>
        <begin position="336"/>
        <end position="368"/>
    </location>
</feature>
<feature type="region of interest" description="Disordered" evidence="3">
    <location>
        <begin position="119"/>
        <end position="144"/>
    </location>
</feature>
<feature type="transmembrane region" description="Helical" evidence="4">
    <location>
        <begin position="792"/>
        <end position="814"/>
    </location>
</feature>
<dbReference type="InterPro" id="IPR055129">
    <property type="entry name" value="YEATS_dom"/>
</dbReference>
<dbReference type="CDD" id="cd16907">
    <property type="entry name" value="YEATS_YEATS2_like"/>
    <property type="match status" value="1"/>
</dbReference>
<keyword evidence="4" id="KW-0812">Transmembrane</keyword>